<feature type="transmembrane region" description="Helical" evidence="1">
    <location>
        <begin position="135"/>
        <end position="154"/>
    </location>
</feature>
<dbReference type="KEGG" id="lsd:EMK97_12715"/>
<sequence length="372" mass="42258">MISYLNLRWRIYSDELQQLLASLQQLMTFLLLMLYLALPILILTPLLCLSIIADINTSLVERVIYQWFYLALLYLLVRIQRKAVIASRYQHYLASVPQSTFSSKLASILLTCMAGNLLLLAPLALLAYLPNWQAVLANVHFISFALAAIAIAWLAVTKTGFAWFSLVTLPVALLLMMPLNIFSAATMNLTMLAAIFFSDLVPWPSSHGSNTASLTSYWQLRFIALRSKPSSGIFRLVTCVLILVLIVYVQYQVEQTAADFVQVFVCWLVSIILGSQQFDNEKFHHSYHYYLANFSSDRKVRYLFDVLPALFISILLALVMIYLLGFSHFVLVLLPLACLLTQFSVHKFMRNFFILPSLVFATLLAFMLYLGS</sequence>
<evidence type="ECO:0000313" key="2">
    <source>
        <dbReference type="EMBL" id="QBG36518.1"/>
    </source>
</evidence>
<evidence type="ECO:0000256" key="1">
    <source>
        <dbReference type="SAM" id="Phobius"/>
    </source>
</evidence>
<protein>
    <submittedName>
        <fullName evidence="2">Uncharacterized protein</fullName>
    </submittedName>
</protein>
<feature type="transmembrane region" description="Helical" evidence="1">
    <location>
        <begin position="352"/>
        <end position="371"/>
    </location>
</feature>
<dbReference type="EMBL" id="CP034759">
    <property type="protein sequence ID" value="QBG36518.1"/>
    <property type="molecule type" value="Genomic_DNA"/>
</dbReference>
<keyword evidence="1" id="KW-0812">Transmembrane</keyword>
<keyword evidence="1" id="KW-1133">Transmembrane helix</keyword>
<feature type="transmembrane region" description="Helical" evidence="1">
    <location>
        <begin position="105"/>
        <end position="129"/>
    </location>
</feature>
<keyword evidence="3" id="KW-1185">Reference proteome</keyword>
<feature type="transmembrane region" description="Helical" evidence="1">
    <location>
        <begin position="302"/>
        <end position="323"/>
    </location>
</feature>
<dbReference type="RefSeq" id="WP_130602744.1">
    <property type="nucleotide sequence ID" value="NZ_CP034759.1"/>
</dbReference>
<dbReference type="OrthoDB" id="6225829at2"/>
<feature type="transmembrane region" description="Helical" evidence="1">
    <location>
        <begin position="329"/>
        <end position="345"/>
    </location>
</feature>
<dbReference type="Proteomes" id="UP000290244">
    <property type="component" value="Chromosome"/>
</dbReference>
<dbReference type="AlphaFoldDB" id="A0A4P6P674"/>
<proteinExistence type="predicted"/>
<feature type="transmembrane region" description="Helical" evidence="1">
    <location>
        <begin position="233"/>
        <end position="251"/>
    </location>
</feature>
<feature type="transmembrane region" description="Helical" evidence="1">
    <location>
        <begin position="257"/>
        <end position="275"/>
    </location>
</feature>
<feature type="transmembrane region" description="Helical" evidence="1">
    <location>
        <begin position="161"/>
        <end position="179"/>
    </location>
</feature>
<feature type="transmembrane region" description="Helical" evidence="1">
    <location>
        <begin position="64"/>
        <end position="84"/>
    </location>
</feature>
<dbReference type="Pfam" id="PF19632">
    <property type="entry name" value="DUF6136"/>
    <property type="match status" value="1"/>
</dbReference>
<gene>
    <name evidence="2" type="ORF">EMK97_12715</name>
</gene>
<dbReference type="InterPro" id="IPR045614">
    <property type="entry name" value="DUF6136"/>
</dbReference>
<name>A0A4P6P674_9GAMM</name>
<keyword evidence="1" id="KW-0472">Membrane</keyword>
<feature type="transmembrane region" description="Helical" evidence="1">
    <location>
        <begin position="29"/>
        <end position="52"/>
    </location>
</feature>
<evidence type="ECO:0000313" key="3">
    <source>
        <dbReference type="Proteomes" id="UP000290244"/>
    </source>
</evidence>
<accession>A0A4P6P674</accession>
<organism evidence="2 3">
    <name type="scientific">Litorilituus sediminis</name>
    <dbReference type="NCBI Taxonomy" id="718192"/>
    <lineage>
        <taxon>Bacteria</taxon>
        <taxon>Pseudomonadati</taxon>
        <taxon>Pseudomonadota</taxon>
        <taxon>Gammaproteobacteria</taxon>
        <taxon>Alteromonadales</taxon>
        <taxon>Colwelliaceae</taxon>
        <taxon>Litorilituus</taxon>
    </lineage>
</organism>
<reference evidence="2 3" key="1">
    <citation type="submission" date="2018-12" db="EMBL/GenBank/DDBJ databases">
        <title>Complete genome of Litorilituus sediminis.</title>
        <authorList>
            <person name="Liu A."/>
            <person name="Rong J."/>
        </authorList>
    </citation>
    <scope>NUCLEOTIDE SEQUENCE [LARGE SCALE GENOMIC DNA]</scope>
    <source>
        <strain evidence="2 3">JCM 17549</strain>
    </source>
</reference>